<feature type="region of interest" description="Disordered" evidence="1">
    <location>
        <begin position="175"/>
        <end position="195"/>
    </location>
</feature>
<feature type="chain" id="PRO_5045454891" description="Lipoprotein" evidence="2">
    <location>
        <begin position="21"/>
        <end position="195"/>
    </location>
</feature>
<dbReference type="RefSeq" id="WP_140010730.1">
    <property type="nucleotide sequence ID" value="NZ_JBHMDG010000002.1"/>
</dbReference>
<proteinExistence type="predicted"/>
<evidence type="ECO:0008006" key="5">
    <source>
        <dbReference type="Google" id="ProtNLM"/>
    </source>
</evidence>
<evidence type="ECO:0000313" key="4">
    <source>
        <dbReference type="Proteomes" id="UP001589750"/>
    </source>
</evidence>
<gene>
    <name evidence="3" type="ORF">ACFFRI_03400</name>
</gene>
<sequence length="195" mass="20735">MITVSLVIGLVSVATLVACATAKPAGERGRQQSAARRRRFVEQHPTHVNSLDIRRELLRGGISPAQAQLVTEKAAERGIKPFTMWLWLEQHDAEALAVAVAADLSQCELLTHLSNGTAPDLAELEVFASVNGLVIDDQPAQATYRKVLVDSGAKVPHRKPMTRLLESGSLPVAPVAPASPIADRRPGFGNGGLAA</sequence>
<reference evidence="3 4" key="1">
    <citation type="submission" date="2024-09" db="EMBL/GenBank/DDBJ databases">
        <authorList>
            <person name="Sun Q."/>
            <person name="Mori K."/>
        </authorList>
    </citation>
    <scope>NUCLEOTIDE SEQUENCE [LARGE SCALE GENOMIC DNA]</scope>
    <source>
        <strain evidence="3 4">JCM 9626</strain>
    </source>
</reference>
<comment type="caution">
    <text evidence="3">The sequence shown here is derived from an EMBL/GenBank/DDBJ whole genome shotgun (WGS) entry which is preliminary data.</text>
</comment>
<dbReference type="EMBL" id="JBHMDG010000002">
    <property type="protein sequence ID" value="MFB9312081.1"/>
    <property type="molecule type" value="Genomic_DNA"/>
</dbReference>
<organism evidence="3 4">
    <name type="scientific">Nocardioides plantarum</name>
    <dbReference type="NCBI Taxonomy" id="29299"/>
    <lineage>
        <taxon>Bacteria</taxon>
        <taxon>Bacillati</taxon>
        <taxon>Actinomycetota</taxon>
        <taxon>Actinomycetes</taxon>
        <taxon>Propionibacteriales</taxon>
        <taxon>Nocardioidaceae</taxon>
        <taxon>Nocardioides</taxon>
    </lineage>
</organism>
<evidence type="ECO:0000256" key="1">
    <source>
        <dbReference type="SAM" id="MobiDB-lite"/>
    </source>
</evidence>
<dbReference type="Proteomes" id="UP001589750">
    <property type="component" value="Unassembled WGS sequence"/>
</dbReference>
<evidence type="ECO:0000256" key="2">
    <source>
        <dbReference type="SAM" id="SignalP"/>
    </source>
</evidence>
<protein>
    <recommendedName>
        <fullName evidence="5">Lipoprotein</fullName>
    </recommendedName>
</protein>
<keyword evidence="2" id="KW-0732">Signal</keyword>
<evidence type="ECO:0000313" key="3">
    <source>
        <dbReference type="EMBL" id="MFB9312081.1"/>
    </source>
</evidence>
<feature type="signal peptide" evidence="2">
    <location>
        <begin position="1"/>
        <end position="20"/>
    </location>
</feature>
<accession>A0ABV5K649</accession>
<name>A0ABV5K649_9ACTN</name>
<keyword evidence="4" id="KW-1185">Reference proteome</keyword>